<dbReference type="AlphaFoldDB" id="A0A7W5BXD5"/>
<feature type="transmembrane region" description="Helical" evidence="13">
    <location>
        <begin position="49"/>
        <end position="68"/>
    </location>
</feature>
<dbReference type="InterPro" id="IPR052168">
    <property type="entry name" value="Cytochrome_b561_oxidase"/>
</dbReference>
<evidence type="ECO:0000256" key="2">
    <source>
        <dbReference type="ARBA" id="ARBA00004651"/>
    </source>
</evidence>
<keyword evidence="8" id="KW-0249">Electron transport</keyword>
<dbReference type="GO" id="GO:0046872">
    <property type="term" value="F:metal ion binding"/>
    <property type="evidence" value="ECO:0007669"/>
    <property type="project" value="UniProtKB-KW"/>
</dbReference>
<dbReference type="InterPro" id="IPR016174">
    <property type="entry name" value="Di-haem_cyt_TM"/>
</dbReference>
<keyword evidence="16" id="KW-1185">Reference proteome</keyword>
<dbReference type="Gene3D" id="1.20.950.20">
    <property type="entry name" value="Transmembrane di-heme cytochromes, Chain C"/>
    <property type="match status" value="1"/>
</dbReference>
<evidence type="ECO:0000256" key="11">
    <source>
        <dbReference type="ARBA" id="ARBA00023136"/>
    </source>
</evidence>
<comment type="cofactor">
    <cofactor evidence="1">
        <name>heme b</name>
        <dbReference type="ChEBI" id="CHEBI:60344"/>
    </cofactor>
</comment>
<protein>
    <submittedName>
        <fullName evidence="15">Cytochrome b561</fullName>
    </submittedName>
</protein>
<evidence type="ECO:0000256" key="7">
    <source>
        <dbReference type="ARBA" id="ARBA00022723"/>
    </source>
</evidence>
<dbReference type="GO" id="GO:0009055">
    <property type="term" value="F:electron transfer activity"/>
    <property type="evidence" value="ECO:0007669"/>
    <property type="project" value="InterPro"/>
</dbReference>
<feature type="transmembrane region" description="Helical" evidence="13">
    <location>
        <begin position="12"/>
        <end position="34"/>
    </location>
</feature>
<keyword evidence="9 13" id="KW-1133">Transmembrane helix</keyword>
<dbReference type="PANTHER" id="PTHR30529">
    <property type="entry name" value="CYTOCHROME B561"/>
    <property type="match status" value="1"/>
</dbReference>
<feature type="transmembrane region" description="Helical" evidence="13">
    <location>
        <begin position="141"/>
        <end position="161"/>
    </location>
</feature>
<dbReference type="EMBL" id="JACHXM010000005">
    <property type="protein sequence ID" value="MBB3140559.1"/>
    <property type="molecule type" value="Genomic_DNA"/>
</dbReference>
<dbReference type="Pfam" id="PF01292">
    <property type="entry name" value="Ni_hydr_CYTB"/>
    <property type="match status" value="1"/>
</dbReference>
<sequence>MWRNSTSGWGLASILLHWLSALGFVGLFVLGWWMTGLDYYHGWYHLAPWWHRSVGMLVLLVTVGRLIWRWVQPTPGLPGSRLERFAAHLGHTGLYVLMLLVLVSGYLISTAEGAGISVFGVVDVPALVTGLPDQASLAGTIHWYAALGLMGLAAGHGLIAFKHHWVDRHDTLKRMLTPRFTQVRRHGGP</sequence>
<evidence type="ECO:0000256" key="12">
    <source>
        <dbReference type="ARBA" id="ARBA00037975"/>
    </source>
</evidence>
<reference evidence="15 16" key="1">
    <citation type="submission" date="2020-08" db="EMBL/GenBank/DDBJ databases">
        <title>Genomic Encyclopedia of Type Strains, Phase III (KMG-III): the genomes of soil and plant-associated and newly described type strains.</title>
        <authorList>
            <person name="Whitman W."/>
        </authorList>
    </citation>
    <scope>NUCLEOTIDE SEQUENCE [LARGE SCALE GENOMIC DNA]</scope>
    <source>
        <strain evidence="15 16">CECT 5995</strain>
    </source>
</reference>
<feature type="transmembrane region" description="Helical" evidence="13">
    <location>
        <begin position="89"/>
        <end position="108"/>
    </location>
</feature>
<keyword evidence="10" id="KW-0408">Iron</keyword>
<keyword evidence="3" id="KW-0813">Transport</keyword>
<evidence type="ECO:0000259" key="14">
    <source>
        <dbReference type="Pfam" id="PF01292"/>
    </source>
</evidence>
<dbReference type="Proteomes" id="UP000525987">
    <property type="component" value="Unassembled WGS sequence"/>
</dbReference>
<comment type="caution">
    <text evidence="15">The sequence shown here is derived from an EMBL/GenBank/DDBJ whole genome shotgun (WGS) entry which is preliminary data.</text>
</comment>
<keyword evidence="4" id="KW-1003">Cell membrane</keyword>
<proteinExistence type="inferred from homology"/>
<evidence type="ECO:0000256" key="1">
    <source>
        <dbReference type="ARBA" id="ARBA00001970"/>
    </source>
</evidence>
<dbReference type="SUPFAM" id="SSF81342">
    <property type="entry name" value="Transmembrane di-heme cytochromes"/>
    <property type="match status" value="1"/>
</dbReference>
<keyword evidence="6 13" id="KW-0812">Transmembrane</keyword>
<evidence type="ECO:0000256" key="5">
    <source>
        <dbReference type="ARBA" id="ARBA00022617"/>
    </source>
</evidence>
<evidence type="ECO:0000256" key="8">
    <source>
        <dbReference type="ARBA" id="ARBA00022982"/>
    </source>
</evidence>
<organism evidence="15 16">
    <name type="scientific">Halomonas organivorans</name>
    <dbReference type="NCBI Taxonomy" id="257772"/>
    <lineage>
        <taxon>Bacteria</taxon>
        <taxon>Pseudomonadati</taxon>
        <taxon>Pseudomonadota</taxon>
        <taxon>Gammaproteobacteria</taxon>
        <taxon>Oceanospirillales</taxon>
        <taxon>Halomonadaceae</taxon>
        <taxon>Halomonas</taxon>
    </lineage>
</organism>
<dbReference type="GO" id="GO:0022904">
    <property type="term" value="P:respiratory electron transport chain"/>
    <property type="evidence" value="ECO:0007669"/>
    <property type="project" value="InterPro"/>
</dbReference>
<name>A0A7W5BXD5_9GAMM</name>
<evidence type="ECO:0000256" key="10">
    <source>
        <dbReference type="ARBA" id="ARBA00023004"/>
    </source>
</evidence>
<dbReference type="GO" id="GO:0005886">
    <property type="term" value="C:plasma membrane"/>
    <property type="evidence" value="ECO:0007669"/>
    <property type="project" value="UniProtKB-SubCell"/>
</dbReference>
<evidence type="ECO:0000256" key="3">
    <source>
        <dbReference type="ARBA" id="ARBA00022448"/>
    </source>
</evidence>
<dbReference type="GO" id="GO:0020037">
    <property type="term" value="F:heme binding"/>
    <property type="evidence" value="ECO:0007669"/>
    <property type="project" value="TreeGrafter"/>
</dbReference>
<comment type="subcellular location">
    <subcellularLocation>
        <location evidence="2">Cell membrane</location>
        <topology evidence="2">Multi-pass membrane protein</topology>
    </subcellularLocation>
</comment>
<keyword evidence="11 13" id="KW-0472">Membrane</keyword>
<dbReference type="RefSeq" id="WP_183386960.1">
    <property type="nucleotide sequence ID" value="NZ_JACHXM010000005.1"/>
</dbReference>
<accession>A0A7W5BXD5</accession>
<feature type="domain" description="Cytochrome b561 bacterial/Ni-hydrogenase" evidence="14">
    <location>
        <begin position="9"/>
        <end position="177"/>
    </location>
</feature>
<keyword evidence="7" id="KW-0479">Metal-binding</keyword>
<evidence type="ECO:0000256" key="6">
    <source>
        <dbReference type="ARBA" id="ARBA00022692"/>
    </source>
</evidence>
<keyword evidence="5" id="KW-0349">Heme</keyword>
<evidence type="ECO:0000256" key="13">
    <source>
        <dbReference type="SAM" id="Phobius"/>
    </source>
</evidence>
<comment type="similarity">
    <text evidence="12">Belongs to the cytochrome b561 family.</text>
</comment>
<dbReference type="InterPro" id="IPR011577">
    <property type="entry name" value="Cyt_b561_bac/Ni-Hgenase"/>
</dbReference>
<evidence type="ECO:0000256" key="9">
    <source>
        <dbReference type="ARBA" id="ARBA00022989"/>
    </source>
</evidence>
<evidence type="ECO:0000256" key="4">
    <source>
        <dbReference type="ARBA" id="ARBA00022475"/>
    </source>
</evidence>
<evidence type="ECO:0000313" key="15">
    <source>
        <dbReference type="EMBL" id="MBB3140559.1"/>
    </source>
</evidence>
<evidence type="ECO:0000313" key="16">
    <source>
        <dbReference type="Proteomes" id="UP000525987"/>
    </source>
</evidence>
<dbReference type="PANTHER" id="PTHR30529:SF1">
    <property type="entry name" value="CYTOCHROME B561 HOMOLOG 2"/>
    <property type="match status" value="1"/>
</dbReference>
<gene>
    <name evidence="15" type="ORF">FHR96_001424</name>
</gene>